<keyword evidence="1" id="KW-0472">Membrane</keyword>
<dbReference type="PROSITE" id="PS51257">
    <property type="entry name" value="PROKAR_LIPOPROTEIN"/>
    <property type="match status" value="1"/>
</dbReference>
<feature type="transmembrane region" description="Helical" evidence="1">
    <location>
        <begin position="32"/>
        <end position="50"/>
    </location>
</feature>
<evidence type="ECO:0008006" key="4">
    <source>
        <dbReference type="Google" id="ProtNLM"/>
    </source>
</evidence>
<comment type="caution">
    <text evidence="2">The sequence shown here is derived from an EMBL/GenBank/DDBJ whole genome shotgun (WGS) entry which is preliminary data.</text>
</comment>
<gene>
    <name evidence="2" type="ORF">B8W72_10620</name>
</gene>
<proteinExistence type="predicted"/>
<dbReference type="EMBL" id="NFSB01000070">
    <property type="protein sequence ID" value="OUM34455.1"/>
    <property type="molecule type" value="Genomic_DNA"/>
</dbReference>
<sequence length="69" mass="7702">MNITSKQKKLWLPLAGLTLSLSCYVAALGSLWAVVLVIPMMGFLMVFLLCNGERMSSALKAWLERDGWK</sequence>
<dbReference type="AlphaFoldDB" id="A0A1Y3L8V5"/>
<name>A0A1Y3L8V5_PSEPU</name>
<protein>
    <recommendedName>
        <fullName evidence="4">Lipoprotein</fullName>
    </recommendedName>
</protein>
<accession>A0A1Y3L8V5</accession>
<organism evidence="2 3">
    <name type="scientific">Pseudomonas putida</name>
    <name type="common">Arthrobacter siderocapsulatus</name>
    <dbReference type="NCBI Taxonomy" id="303"/>
    <lineage>
        <taxon>Bacteria</taxon>
        <taxon>Pseudomonadati</taxon>
        <taxon>Pseudomonadota</taxon>
        <taxon>Gammaproteobacteria</taxon>
        <taxon>Pseudomonadales</taxon>
        <taxon>Pseudomonadaceae</taxon>
        <taxon>Pseudomonas</taxon>
    </lineage>
</organism>
<evidence type="ECO:0000256" key="1">
    <source>
        <dbReference type="SAM" id="Phobius"/>
    </source>
</evidence>
<keyword evidence="1" id="KW-1133">Transmembrane helix</keyword>
<dbReference type="Proteomes" id="UP000196082">
    <property type="component" value="Unassembled WGS sequence"/>
</dbReference>
<keyword evidence="1" id="KW-0812">Transmembrane</keyword>
<dbReference type="RefSeq" id="WP_086975794.1">
    <property type="nucleotide sequence ID" value="NZ_CP045551.1"/>
</dbReference>
<evidence type="ECO:0000313" key="2">
    <source>
        <dbReference type="EMBL" id="OUM34455.1"/>
    </source>
</evidence>
<evidence type="ECO:0000313" key="3">
    <source>
        <dbReference type="Proteomes" id="UP000196082"/>
    </source>
</evidence>
<reference evidence="2 3" key="1">
    <citation type="submission" date="2017-05" db="EMBL/GenBank/DDBJ databases">
        <title>Whole genome sequence of Pseudomonas putida isolate 1312 commercialized as a biostimulant.</title>
        <authorList>
            <person name="Crovadore J."/>
            <person name="Blanc P."/>
            <person name="Chablais R."/>
            <person name="Cochard B."/>
            <person name="Grizard D."/>
            <person name="Lefort F."/>
        </authorList>
    </citation>
    <scope>NUCLEOTIDE SEQUENCE [LARGE SCALE GENOMIC DNA]</scope>
    <source>
        <strain evidence="2 3">1312</strain>
    </source>
</reference>